<dbReference type="Proteomes" id="UP000672032">
    <property type="component" value="Chromosome 2"/>
</dbReference>
<name>A0A8A3P3H0_9HELO</name>
<dbReference type="AlphaFoldDB" id="A0A8A3P3H0"/>
<dbReference type="InterPro" id="IPR011009">
    <property type="entry name" value="Kinase-like_dom_sf"/>
</dbReference>
<feature type="region of interest" description="Disordered" evidence="1">
    <location>
        <begin position="395"/>
        <end position="461"/>
    </location>
</feature>
<sequence length="475" mass="54287">MASETPLSFEARLEAADAAWLASSSTWNDEYFELFSMPHAKWLGKKVLRRGNHTLTGLWELVNQVTGETHARMVVKQKSLVKPSQELSLESKALKVFRGTSKHVIQLTRERYESQGNGAYNGISGLEDLDPLPEDDEVTVERLYLEYCENGGMQTWMKEEIFGRYSNPSSEPMPEWIFWKVWEALARGICVLTYGVEKLDGGNMLDRPYVHFDIQPKNILVGGFEGDHTKVPVIKIANFGRCQDIEVPQTDRFRKEMQLRGNQSANVIPPEQNLIRDEQFMGSWSNVWQAAKCVSTLFTEGEYYSTRPASYDSTVFESTIQYSHPDINNNEPFETFGPDLKKGLERKYGGKGRIYSENVDKMLYWCLAVDVEIRPGPRILLSEILKILNTMLEPGEGGNDREDDFESSPPPSTKASEGKERREEREERGAIQEQVKRGEKDKEGGEPPPSPPQLPNFSRSRLKKFRKLRAYRIDP</sequence>
<dbReference type="GO" id="GO:0004672">
    <property type="term" value="F:protein kinase activity"/>
    <property type="evidence" value="ECO:0007669"/>
    <property type="project" value="InterPro"/>
</dbReference>
<dbReference type="OrthoDB" id="310217at2759"/>
<organism evidence="3 4">
    <name type="scientific">Monilinia vaccinii-corymbosi</name>
    <dbReference type="NCBI Taxonomy" id="61207"/>
    <lineage>
        <taxon>Eukaryota</taxon>
        <taxon>Fungi</taxon>
        <taxon>Dikarya</taxon>
        <taxon>Ascomycota</taxon>
        <taxon>Pezizomycotina</taxon>
        <taxon>Leotiomycetes</taxon>
        <taxon>Helotiales</taxon>
        <taxon>Sclerotiniaceae</taxon>
        <taxon>Monilinia</taxon>
    </lineage>
</organism>
<dbReference type="PROSITE" id="PS50011">
    <property type="entry name" value="PROTEIN_KINASE_DOM"/>
    <property type="match status" value="1"/>
</dbReference>
<feature type="compositionally biased region" description="Basic and acidic residues" evidence="1">
    <location>
        <begin position="416"/>
        <end position="445"/>
    </location>
</feature>
<proteinExistence type="predicted"/>
<accession>A0A8A3P3H0</accession>
<dbReference type="GO" id="GO:0005524">
    <property type="term" value="F:ATP binding"/>
    <property type="evidence" value="ECO:0007669"/>
    <property type="project" value="InterPro"/>
</dbReference>
<evidence type="ECO:0000259" key="2">
    <source>
        <dbReference type="PROSITE" id="PS50011"/>
    </source>
</evidence>
<dbReference type="InterPro" id="IPR000719">
    <property type="entry name" value="Prot_kinase_dom"/>
</dbReference>
<keyword evidence="4" id="KW-1185">Reference proteome</keyword>
<gene>
    <name evidence="3" type="ORF">DSL72_000713</name>
</gene>
<dbReference type="SUPFAM" id="SSF56112">
    <property type="entry name" value="Protein kinase-like (PK-like)"/>
    <property type="match status" value="1"/>
</dbReference>
<evidence type="ECO:0000256" key="1">
    <source>
        <dbReference type="SAM" id="MobiDB-lite"/>
    </source>
</evidence>
<reference evidence="3" key="1">
    <citation type="submission" date="2020-10" db="EMBL/GenBank/DDBJ databases">
        <title>Genome Sequence of Monilinia vaccinii-corymbosi Sheds Light on Mummy Berry Disease Infection of Blueberry and Mating Type.</title>
        <authorList>
            <person name="Yow A.G."/>
            <person name="Zhang Y."/>
            <person name="Bansal K."/>
            <person name="Eacker S.M."/>
            <person name="Sullivan S."/>
            <person name="Liachko I."/>
            <person name="Cubeta M.A."/>
            <person name="Rollins J.A."/>
            <person name="Ashrafi H."/>
        </authorList>
    </citation>
    <scope>NUCLEOTIDE SEQUENCE</scope>
    <source>
        <strain evidence="3">RL-1</strain>
    </source>
</reference>
<feature type="domain" description="Protein kinase" evidence="2">
    <location>
        <begin position="44"/>
        <end position="392"/>
    </location>
</feature>
<protein>
    <recommendedName>
        <fullName evidence="2">Protein kinase domain-containing protein</fullName>
    </recommendedName>
</protein>
<dbReference type="Gene3D" id="1.10.510.10">
    <property type="entry name" value="Transferase(Phosphotransferase) domain 1"/>
    <property type="match status" value="1"/>
</dbReference>
<evidence type="ECO:0000313" key="4">
    <source>
        <dbReference type="Proteomes" id="UP000672032"/>
    </source>
</evidence>
<dbReference type="EMBL" id="CP063406">
    <property type="protein sequence ID" value="QSZ31150.1"/>
    <property type="molecule type" value="Genomic_DNA"/>
</dbReference>
<evidence type="ECO:0000313" key="3">
    <source>
        <dbReference type="EMBL" id="QSZ31150.1"/>
    </source>
</evidence>